<name>A0AAN9B9J8_9CAEN</name>
<organism evidence="7 8">
    <name type="scientific">Littorina saxatilis</name>
    <dbReference type="NCBI Taxonomy" id="31220"/>
    <lineage>
        <taxon>Eukaryota</taxon>
        <taxon>Metazoa</taxon>
        <taxon>Spiralia</taxon>
        <taxon>Lophotrochozoa</taxon>
        <taxon>Mollusca</taxon>
        <taxon>Gastropoda</taxon>
        <taxon>Caenogastropoda</taxon>
        <taxon>Littorinimorpha</taxon>
        <taxon>Littorinoidea</taxon>
        <taxon>Littorinidae</taxon>
        <taxon>Littorina</taxon>
    </lineage>
</organism>
<feature type="chain" id="PRO_5042818884" description="Cysteine and tyrosine-rich protein 1" evidence="6">
    <location>
        <begin position="24"/>
        <end position="176"/>
    </location>
</feature>
<evidence type="ECO:0000256" key="4">
    <source>
        <dbReference type="ARBA" id="ARBA00023136"/>
    </source>
</evidence>
<feature type="transmembrane region" description="Helical" evidence="5">
    <location>
        <begin position="60"/>
        <end position="84"/>
    </location>
</feature>
<evidence type="ECO:0000313" key="7">
    <source>
        <dbReference type="EMBL" id="KAK7101392.1"/>
    </source>
</evidence>
<evidence type="ECO:0000256" key="3">
    <source>
        <dbReference type="ARBA" id="ARBA00022989"/>
    </source>
</evidence>
<protein>
    <recommendedName>
        <fullName evidence="9">Cysteine and tyrosine-rich protein 1</fullName>
    </recommendedName>
</protein>
<evidence type="ECO:0000256" key="6">
    <source>
        <dbReference type="SAM" id="SignalP"/>
    </source>
</evidence>
<sequence>MATAKECSLSLLVLLGCFAVCHGGDFCKTSSSSWPSVSYDTTYCAYGCCGYYPSQYCCSFSVGVIVGGVIGSIAGIAILVALICCCVKSGQRGRVVTTQPWSMGNTGVAVVSSNNSNTQYSGYNPGYGQPMGAQPMGAQPMQPPPYSGPAPAYGYPNPAYPPAGTPDPYNNAGFKP</sequence>
<keyword evidence="4 5" id="KW-0472">Membrane</keyword>
<dbReference type="EMBL" id="JBAMIC010000010">
    <property type="protein sequence ID" value="KAK7101392.1"/>
    <property type="molecule type" value="Genomic_DNA"/>
</dbReference>
<keyword evidence="8" id="KW-1185">Reference proteome</keyword>
<keyword evidence="2 5" id="KW-0812">Transmembrane</keyword>
<dbReference type="PANTHER" id="PTHR31395">
    <property type="entry name" value="SHISA"/>
    <property type="match status" value="1"/>
</dbReference>
<proteinExistence type="predicted"/>
<evidence type="ECO:0000313" key="8">
    <source>
        <dbReference type="Proteomes" id="UP001374579"/>
    </source>
</evidence>
<evidence type="ECO:0000256" key="2">
    <source>
        <dbReference type="ARBA" id="ARBA00022692"/>
    </source>
</evidence>
<comment type="subcellular location">
    <subcellularLocation>
        <location evidence="1">Membrane</location>
    </subcellularLocation>
</comment>
<dbReference type="GO" id="GO:0016020">
    <property type="term" value="C:membrane"/>
    <property type="evidence" value="ECO:0007669"/>
    <property type="project" value="UniProtKB-SubCell"/>
</dbReference>
<evidence type="ECO:0000256" key="1">
    <source>
        <dbReference type="ARBA" id="ARBA00004370"/>
    </source>
</evidence>
<dbReference type="PROSITE" id="PS51257">
    <property type="entry name" value="PROKAR_LIPOPROTEIN"/>
    <property type="match status" value="1"/>
</dbReference>
<keyword evidence="6" id="KW-0732">Signal</keyword>
<evidence type="ECO:0000256" key="5">
    <source>
        <dbReference type="SAM" id="Phobius"/>
    </source>
</evidence>
<keyword evidence="3 5" id="KW-1133">Transmembrane helix</keyword>
<accession>A0AAN9B9J8</accession>
<reference evidence="7 8" key="1">
    <citation type="submission" date="2024-02" db="EMBL/GenBank/DDBJ databases">
        <title>Chromosome-scale genome assembly of the rough periwinkle Littorina saxatilis.</title>
        <authorList>
            <person name="De Jode A."/>
            <person name="Faria R."/>
            <person name="Formenti G."/>
            <person name="Sims Y."/>
            <person name="Smith T.P."/>
            <person name="Tracey A."/>
            <person name="Wood J.M.D."/>
            <person name="Zagrodzka Z.B."/>
            <person name="Johannesson K."/>
            <person name="Butlin R.K."/>
            <person name="Leder E.H."/>
        </authorList>
    </citation>
    <scope>NUCLEOTIDE SEQUENCE [LARGE SCALE GENOMIC DNA]</scope>
    <source>
        <strain evidence="7">Snail1</strain>
        <tissue evidence="7">Muscle</tissue>
    </source>
</reference>
<dbReference type="Proteomes" id="UP001374579">
    <property type="component" value="Unassembled WGS sequence"/>
</dbReference>
<dbReference type="AlphaFoldDB" id="A0AAN9B9J8"/>
<comment type="caution">
    <text evidence="7">The sequence shown here is derived from an EMBL/GenBank/DDBJ whole genome shotgun (WGS) entry which is preliminary data.</text>
</comment>
<dbReference type="InterPro" id="IPR026910">
    <property type="entry name" value="Shisa"/>
</dbReference>
<evidence type="ECO:0008006" key="9">
    <source>
        <dbReference type="Google" id="ProtNLM"/>
    </source>
</evidence>
<feature type="signal peptide" evidence="6">
    <location>
        <begin position="1"/>
        <end position="23"/>
    </location>
</feature>
<dbReference type="PANTHER" id="PTHR31395:SF23">
    <property type="entry name" value="GEO05642P1"/>
    <property type="match status" value="1"/>
</dbReference>
<gene>
    <name evidence="7" type="ORF">V1264_019779</name>
</gene>